<dbReference type="SUPFAM" id="SSF52499">
    <property type="entry name" value="Isochorismatase-like hydrolases"/>
    <property type="match status" value="1"/>
</dbReference>
<dbReference type="InterPro" id="IPR036282">
    <property type="entry name" value="Glutathione-S-Trfase_C_sf"/>
</dbReference>
<dbReference type="InterPro" id="IPR000868">
    <property type="entry name" value="Isochorismatase-like_dom"/>
</dbReference>
<dbReference type="CDD" id="cd00431">
    <property type="entry name" value="cysteine_hydrolases"/>
    <property type="match status" value="1"/>
</dbReference>
<dbReference type="GO" id="GO:0006307">
    <property type="term" value="P:DNA alkylation repair"/>
    <property type="evidence" value="ECO:0007669"/>
    <property type="project" value="InterPro"/>
</dbReference>
<protein>
    <submittedName>
        <fullName evidence="5">Uncharacterized protein</fullName>
    </submittedName>
</protein>
<feature type="region of interest" description="Disordered" evidence="2">
    <location>
        <begin position="560"/>
        <end position="588"/>
    </location>
</feature>
<gene>
    <name evidence="5" type="ORF">CRHIZ90672A_00013147</name>
</gene>
<dbReference type="InterPro" id="IPR027450">
    <property type="entry name" value="AlkB-like"/>
</dbReference>
<dbReference type="InterPro" id="IPR057088">
    <property type="entry name" value="GLRG_09195_Thiored"/>
</dbReference>
<dbReference type="PANTHER" id="PTHR31212:SF5">
    <property type="entry name" value="ISOCHORISMATASE FAMILY PROTEIN FAMILY (AFU_ORTHOLOGUE AFUA_3G14500)"/>
    <property type="match status" value="1"/>
</dbReference>
<feature type="domain" description="GST C-terminal" evidence="3">
    <location>
        <begin position="781"/>
        <end position="905"/>
    </location>
</feature>
<sequence length="905" mass="99610">MFLFDASALPQLTTRKAFIGVDFQHDFCDPDGVFAATEPEGFVDRAVQLATAIRASGDIVWVRTKPDGRRSPDAEQIIVSDDPLAGISMPWRTRRGARVPIQDSGVNDDTPTEPDAEAFLSQSEPFCLTSPAGVALASPVKSAMQKSDLTVTKTHYSAFRDTQLLLILRAKMVMEVFICGSLTNVGLYATAMDAARHGLSITIVEDCCGYRSKDRQIIALQRLVETTGCEVASAKDIIKSFENQPKKPAISRKSSRPDRLSKAASDNRRPTPPAKNIKADDIAKSLSELTIAPDAAENRGTEKPTNSKPVKKTPKPSGASNGAGAEADVPKDGIKADSQAAAPQSKPLEDTSHVGRVADKQTIKEGKSDKDIANLMVHLNIEDSSKNQAQTNPDMEAKPNQSHPNHNDLGGEDNKTLKAHQDGICEGDTHVIENVLPKELEDGVFDKLRQEVSWQRMSHQGGEVPRLVAVQGKVAEDGSIPIYRHPSDEAPPLLTFSPTVFAIKEATEKQVGHPLNHVLIQYYRDGNDYISEHSDKTLDIVKDSFIANVSLGAERTMVLRTKRLDKDPSRTESSPDHGNKKRQVQRARLPHNSLFRMGLRTNMKWLHAIRQDKRAERDKTADELAYSGGRISLTFRNIGTFLSKDQTLIWGQGATGKVRDDARPVINGQSPEAVKMLKAFGTENHASKFDWDASYGKGFDVLHMSNSPRFFASPDPIVNMRISFMLAEYDINHAKGNMGPAKGDTEPDTCTVPVKFVDNDAARSVVEGDASIMLYLDAIYGPKQNEVLDQASVAKKYTRFQQGLNLLKAIRLRKASEKDTGSDAKFLQRDLAPWNVLLGESENKYLAGESPSLPDFVLWPVLHALFEQHGSAIFESAEHLECYFEKLRTRESVKKLLAKDTEGGS</sequence>
<evidence type="ECO:0000313" key="5">
    <source>
        <dbReference type="EMBL" id="CAH0026538.1"/>
    </source>
</evidence>
<dbReference type="Pfam" id="PF24470">
    <property type="entry name" value="Thiored_Isochorism"/>
    <property type="match status" value="1"/>
</dbReference>
<dbReference type="SUPFAM" id="SSF51197">
    <property type="entry name" value="Clavaminate synthase-like"/>
    <property type="match status" value="1"/>
</dbReference>
<dbReference type="InterPro" id="IPR032854">
    <property type="entry name" value="ALKBH3"/>
</dbReference>
<reference evidence="5" key="1">
    <citation type="submission" date="2021-10" db="EMBL/GenBank/DDBJ databases">
        <authorList>
            <person name="Piombo E."/>
        </authorList>
    </citation>
    <scope>NUCLEOTIDE SEQUENCE</scope>
</reference>
<dbReference type="SUPFAM" id="SSF47616">
    <property type="entry name" value="GST C-terminal domain-like"/>
    <property type="match status" value="1"/>
</dbReference>
<dbReference type="Gene3D" id="3.40.50.850">
    <property type="entry name" value="Isochorismatase-like"/>
    <property type="match status" value="1"/>
</dbReference>
<feature type="domain" description="Fe2OG dioxygenase" evidence="4">
    <location>
        <begin position="514"/>
        <end position="639"/>
    </location>
</feature>
<feature type="compositionally biased region" description="Polar residues" evidence="2">
    <location>
        <begin position="386"/>
        <end position="404"/>
    </location>
</feature>
<evidence type="ECO:0000259" key="4">
    <source>
        <dbReference type="PROSITE" id="PS51471"/>
    </source>
</evidence>
<dbReference type="PROSITE" id="PS51471">
    <property type="entry name" value="FE2OG_OXY"/>
    <property type="match status" value="1"/>
</dbReference>
<feature type="compositionally biased region" description="Basic and acidic residues" evidence="2">
    <location>
        <begin position="347"/>
        <end position="371"/>
    </location>
</feature>
<evidence type="ECO:0000259" key="3">
    <source>
        <dbReference type="PROSITE" id="PS50405"/>
    </source>
</evidence>
<dbReference type="InterPro" id="IPR005123">
    <property type="entry name" value="Oxoglu/Fe-dep_dioxygenase_dom"/>
</dbReference>
<feature type="compositionally biased region" description="Basic residues" evidence="2">
    <location>
        <begin position="579"/>
        <end position="588"/>
    </location>
</feature>
<dbReference type="Proteomes" id="UP000696573">
    <property type="component" value="Unassembled WGS sequence"/>
</dbReference>
<name>A0A9N9VJZ9_9HYPO</name>
<feature type="region of interest" description="Disordered" evidence="2">
    <location>
        <begin position="386"/>
        <end position="415"/>
    </location>
</feature>
<dbReference type="Gene3D" id="1.20.1050.10">
    <property type="match status" value="1"/>
</dbReference>
<dbReference type="Pfam" id="PF14497">
    <property type="entry name" value="GST_C_3"/>
    <property type="match status" value="1"/>
</dbReference>
<keyword evidence="6" id="KW-1185">Reference proteome</keyword>
<feature type="compositionally biased region" description="Basic and acidic residues" evidence="2">
    <location>
        <begin position="255"/>
        <end position="269"/>
    </location>
</feature>
<comment type="similarity">
    <text evidence="1">Belongs to the isochorismatase family.</text>
</comment>
<dbReference type="Pfam" id="PF13532">
    <property type="entry name" value="2OG-FeII_Oxy_2"/>
    <property type="match status" value="1"/>
</dbReference>
<proteinExistence type="inferred from homology"/>
<dbReference type="PANTHER" id="PTHR31212">
    <property type="entry name" value="ALPHA-KETOGLUTARATE-DEPENDENT DIOXYGENASE ALKB HOMOLOG 3"/>
    <property type="match status" value="1"/>
</dbReference>
<dbReference type="GO" id="GO:0051213">
    <property type="term" value="F:dioxygenase activity"/>
    <property type="evidence" value="ECO:0007669"/>
    <property type="project" value="InterPro"/>
</dbReference>
<dbReference type="Gene3D" id="2.60.120.590">
    <property type="entry name" value="Alpha-ketoglutarate-dependent dioxygenase AlkB-like"/>
    <property type="match status" value="1"/>
</dbReference>
<dbReference type="InterPro" id="IPR037151">
    <property type="entry name" value="AlkB-like_sf"/>
</dbReference>
<evidence type="ECO:0000256" key="1">
    <source>
        <dbReference type="ARBA" id="ARBA00006336"/>
    </source>
</evidence>
<dbReference type="PROSITE" id="PS50405">
    <property type="entry name" value="GST_CTER"/>
    <property type="match status" value="1"/>
</dbReference>
<dbReference type="OrthoDB" id="445341at2759"/>
<dbReference type="Pfam" id="PF00857">
    <property type="entry name" value="Isochorismatase"/>
    <property type="match status" value="1"/>
</dbReference>
<dbReference type="AlphaFoldDB" id="A0A9N9VJZ9"/>
<evidence type="ECO:0000256" key="2">
    <source>
        <dbReference type="SAM" id="MobiDB-lite"/>
    </source>
</evidence>
<dbReference type="InterPro" id="IPR010987">
    <property type="entry name" value="Glutathione-S-Trfase_C-like"/>
</dbReference>
<dbReference type="InterPro" id="IPR004046">
    <property type="entry name" value="GST_C"/>
</dbReference>
<accession>A0A9N9VJZ9</accession>
<dbReference type="EMBL" id="CABFNQ020000724">
    <property type="protein sequence ID" value="CAH0026538.1"/>
    <property type="molecule type" value="Genomic_DNA"/>
</dbReference>
<dbReference type="InterPro" id="IPR036380">
    <property type="entry name" value="Isochorismatase-like_sf"/>
</dbReference>
<comment type="caution">
    <text evidence="5">The sequence shown here is derived from an EMBL/GenBank/DDBJ whole genome shotgun (WGS) entry which is preliminary data.</text>
</comment>
<organism evidence="5 6">
    <name type="scientific">Clonostachys rhizophaga</name>
    <dbReference type="NCBI Taxonomy" id="160324"/>
    <lineage>
        <taxon>Eukaryota</taxon>
        <taxon>Fungi</taxon>
        <taxon>Dikarya</taxon>
        <taxon>Ascomycota</taxon>
        <taxon>Pezizomycotina</taxon>
        <taxon>Sordariomycetes</taxon>
        <taxon>Hypocreomycetidae</taxon>
        <taxon>Hypocreales</taxon>
        <taxon>Bionectriaceae</taxon>
        <taxon>Clonostachys</taxon>
    </lineage>
</organism>
<evidence type="ECO:0000313" key="6">
    <source>
        <dbReference type="Proteomes" id="UP000696573"/>
    </source>
</evidence>
<feature type="region of interest" description="Disordered" evidence="2">
    <location>
        <begin position="242"/>
        <end position="371"/>
    </location>
</feature>
<feature type="compositionally biased region" description="Basic and acidic residues" evidence="2">
    <location>
        <begin position="562"/>
        <end position="578"/>
    </location>
</feature>